<dbReference type="Pfam" id="PF00583">
    <property type="entry name" value="Acetyltransf_1"/>
    <property type="match status" value="1"/>
</dbReference>
<dbReference type="Proteomes" id="UP000053328">
    <property type="component" value="Unassembled WGS sequence"/>
</dbReference>
<dbReference type="Gene3D" id="3.40.630.30">
    <property type="match status" value="1"/>
</dbReference>
<dbReference type="HOGENOM" id="CLU_012165_0_0_1"/>
<organism evidence="3 4">
    <name type="scientific">Exophiala spinifera</name>
    <dbReference type="NCBI Taxonomy" id="91928"/>
    <lineage>
        <taxon>Eukaryota</taxon>
        <taxon>Fungi</taxon>
        <taxon>Dikarya</taxon>
        <taxon>Ascomycota</taxon>
        <taxon>Pezizomycotina</taxon>
        <taxon>Eurotiomycetes</taxon>
        <taxon>Chaetothyriomycetidae</taxon>
        <taxon>Chaetothyriales</taxon>
        <taxon>Herpotrichiellaceae</taxon>
        <taxon>Exophiala</taxon>
    </lineage>
</organism>
<dbReference type="InterPro" id="IPR000182">
    <property type="entry name" value="GNAT_dom"/>
</dbReference>
<dbReference type="EMBL" id="KN847493">
    <property type="protein sequence ID" value="KIW18675.1"/>
    <property type="molecule type" value="Genomic_DNA"/>
</dbReference>
<proteinExistence type="predicted"/>
<protein>
    <recommendedName>
        <fullName evidence="2">N-acetyltransferase domain-containing protein</fullName>
    </recommendedName>
</protein>
<evidence type="ECO:0000256" key="1">
    <source>
        <dbReference type="SAM" id="MobiDB-lite"/>
    </source>
</evidence>
<dbReference type="GO" id="GO:0016747">
    <property type="term" value="F:acyltransferase activity, transferring groups other than amino-acyl groups"/>
    <property type="evidence" value="ECO:0007669"/>
    <property type="project" value="InterPro"/>
</dbReference>
<dbReference type="GeneID" id="27330047"/>
<dbReference type="CDD" id="cd04301">
    <property type="entry name" value="NAT_SF"/>
    <property type="match status" value="1"/>
</dbReference>
<dbReference type="PROSITE" id="PS51186">
    <property type="entry name" value="GNAT"/>
    <property type="match status" value="1"/>
</dbReference>
<accession>A0A0D2BJA9</accession>
<keyword evidence="4" id="KW-1185">Reference proteome</keyword>
<sequence length="891" mass="99294">MEGLHADKYGTSSSRGGTYTVVPDQQPPTKASSSTPRASQHESATASTSASYLPPGHFTTWYGSIQIPGFDKRSYGHPSQPPSGLPTQPHHNGSASGSKHARQSPSKDDPQPKNICNKSAGQLSGADPSPAPVHPKHHPSNSGDWALAHATSTRANEEQPATYDTLKQEGESPEDVIKRLQGAGLREVNVRMRRNAKGETVNTGLTTLDFLRKPVYPDTAANFITPAELALPRVGIVHEDPGITKGVQTNTPDKANNAKKSGEQLFMHGNQMSSPSDLEMPQAEADDRSRFPVGDRSGPHMDSATTGGINNSSDGIDSAQTNTNVTSQPSLAKTLSPAPAALAGRGNWVHRRESKESSFHLDSDAEGTEISNDDSIMPMAWANDGENGKTVKRQESSRDKCDLVGWDGRMQPPPVDWEHRNRYHCNDPNFISGLEGWLGENTVRTMHNVLRYSPSTQRQDSSIEFEFGALPIEEVQDITKHPDGIGFVSRDTLLTVENAEYYGCVGVGEIPWLNGVTLPDFVAATKVDHDDFETMKYRDETAQTFIDRRMMYLMRKHEEVQARRLLAENSKIETPAPPEPEGPKPLKTNIYLRPAVRTDYAGMTRIYNWHIEHGVRPSELLEITEDDMEARHNMSTSARLPFIVAVERNRKNSRRKPPIRRVNPNHPIQNTDPTYNAVVKDENIVGWAAATDWSASDYIETTTAELEIYVDPEFRQKGVGRCLMDALLDATDRGHANKGGYDFHAAPEIRHLYNSGGGRDLAKVIFQVRSFNRPITPEQKHKLHLATEASKDWGYAKGSFYGRANGLYEKRKAAKPREEKKDFSKAARIDDREDDYSIWLKEWLESFGFEEEAFIKKIGTKDKRLVDVRYLTKETAWQPVDNQIPDYKRGI</sequence>
<gene>
    <name evidence="3" type="ORF">PV08_02964</name>
</gene>
<dbReference type="AlphaFoldDB" id="A0A0D2BJA9"/>
<dbReference type="InterPro" id="IPR016181">
    <property type="entry name" value="Acyl_CoA_acyltransferase"/>
</dbReference>
<evidence type="ECO:0000313" key="3">
    <source>
        <dbReference type="EMBL" id="KIW18675.1"/>
    </source>
</evidence>
<feature type="compositionally biased region" description="Polar residues" evidence="1">
    <location>
        <begin position="85"/>
        <end position="97"/>
    </location>
</feature>
<name>A0A0D2BJA9_9EURO</name>
<feature type="region of interest" description="Disordered" evidence="1">
    <location>
        <begin position="651"/>
        <end position="672"/>
    </location>
</feature>
<reference evidence="3 4" key="1">
    <citation type="submission" date="2015-01" db="EMBL/GenBank/DDBJ databases">
        <title>The Genome Sequence of Exophiala spinifera CBS89968.</title>
        <authorList>
            <consortium name="The Broad Institute Genomics Platform"/>
            <person name="Cuomo C."/>
            <person name="de Hoog S."/>
            <person name="Gorbushina A."/>
            <person name="Stielow B."/>
            <person name="Teixiera M."/>
            <person name="Abouelleil A."/>
            <person name="Chapman S.B."/>
            <person name="Priest M."/>
            <person name="Young S.K."/>
            <person name="Wortman J."/>
            <person name="Nusbaum C."/>
            <person name="Birren B."/>
        </authorList>
    </citation>
    <scope>NUCLEOTIDE SEQUENCE [LARGE SCALE GENOMIC DNA]</scope>
    <source>
        <strain evidence="3 4">CBS 89968</strain>
    </source>
</reference>
<dbReference type="VEuPathDB" id="FungiDB:PV08_02964"/>
<evidence type="ECO:0000313" key="4">
    <source>
        <dbReference type="Proteomes" id="UP000053328"/>
    </source>
</evidence>
<evidence type="ECO:0000259" key="2">
    <source>
        <dbReference type="PROSITE" id="PS51186"/>
    </source>
</evidence>
<feature type="region of interest" description="Disordered" evidence="1">
    <location>
        <begin position="267"/>
        <end position="331"/>
    </location>
</feature>
<dbReference type="OrthoDB" id="2129362at2759"/>
<feature type="compositionally biased region" description="Polar residues" evidence="1">
    <location>
        <begin position="27"/>
        <end position="51"/>
    </location>
</feature>
<feature type="compositionally biased region" description="Polar residues" evidence="1">
    <location>
        <begin position="303"/>
        <end position="331"/>
    </location>
</feature>
<dbReference type="SUPFAM" id="SSF55729">
    <property type="entry name" value="Acyl-CoA N-acyltransferases (Nat)"/>
    <property type="match status" value="1"/>
</dbReference>
<dbReference type="RefSeq" id="XP_016238891.1">
    <property type="nucleotide sequence ID" value="XM_016377321.1"/>
</dbReference>
<feature type="region of interest" description="Disordered" evidence="1">
    <location>
        <begin position="1"/>
        <end position="174"/>
    </location>
</feature>
<feature type="domain" description="N-acetyltransferase" evidence="2">
    <location>
        <begin position="618"/>
        <end position="872"/>
    </location>
</feature>